<protein>
    <recommendedName>
        <fullName evidence="4">Peptidase M20 dimerisation domain-containing protein</fullName>
    </recommendedName>
</protein>
<organism evidence="5">
    <name type="scientific">marine sediment metagenome</name>
    <dbReference type="NCBI Taxonomy" id="412755"/>
    <lineage>
        <taxon>unclassified sequences</taxon>
        <taxon>metagenomes</taxon>
        <taxon>ecological metagenomes</taxon>
    </lineage>
</organism>
<dbReference type="InterPro" id="IPR002933">
    <property type="entry name" value="Peptidase_M20"/>
</dbReference>
<proteinExistence type="predicted"/>
<dbReference type="AlphaFoldDB" id="X0VV34"/>
<dbReference type="Pfam" id="PF07687">
    <property type="entry name" value="M20_dimer"/>
    <property type="match status" value="1"/>
</dbReference>
<comment type="caution">
    <text evidence="5">The sequence shown here is derived from an EMBL/GenBank/DDBJ whole genome shotgun (WGS) entry which is preliminary data.</text>
</comment>
<evidence type="ECO:0000313" key="5">
    <source>
        <dbReference type="EMBL" id="GAG04401.1"/>
    </source>
</evidence>
<gene>
    <name evidence="5" type="ORF">S01H1_34534</name>
</gene>
<reference evidence="5" key="1">
    <citation type="journal article" date="2014" name="Front. Microbiol.">
        <title>High frequency of phylogenetically diverse reductive dehalogenase-homologous genes in deep subseafloor sedimentary metagenomes.</title>
        <authorList>
            <person name="Kawai M."/>
            <person name="Futagami T."/>
            <person name="Toyoda A."/>
            <person name="Takaki Y."/>
            <person name="Nishi S."/>
            <person name="Hori S."/>
            <person name="Arai W."/>
            <person name="Tsubouchi T."/>
            <person name="Morono Y."/>
            <person name="Uchiyama I."/>
            <person name="Ito T."/>
            <person name="Fujiyama A."/>
            <person name="Inagaki F."/>
            <person name="Takami H."/>
        </authorList>
    </citation>
    <scope>NUCLEOTIDE SEQUENCE</scope>
    <source>
        <strain evidence="5">Expedition CK06-06</strain>
    </source>
</reference>
<feature type="non-terminal residue" evidence="5">
    <location>
        <position position="271"/>
    </location>
</feature>
<name>X0VV34_9ZZZZ</name>
<dbReference type="Pfam" id="PF01546">
    <property type="entry name" value="Peptidase_M20"/>
    <property type="match status" value="1"/>
</dbReference>
<dbReference type="GO" id="GO:0046872">
    <property type="term" value="F:metal ion binding"/>
    <property type="evidence" value="ECO:0007669"/>
    <property type="project" value="UniProtKB-KW"/>
</dbReference>
<evidence type="ECO:0000256" key="3">
    <source>
        <dbReference type="SAM" id="MobiDB-lite"/>
    </source>
</evidence>
<dbReference type="Gene3D" id="3.30.70.360">
    <property type="match status" value="1"/>
</dbReference>
<dbReference type="InterPro" id="IPR011650">
    <property type="entry name" value="Peptidase_M20_dimer"/>
</dbReference>
<feature type="region of interest" description="Disordered" evidence="3">
    <location>
        <begin position="1"/>
        <end position="30"/>
    </location>
</feature>
<keyword evidence="1" id="KW-0479">Metal-binding</keyword>
<feature type="non-terminal residue" evidence="5">
    <location>
        <position position="1"/>
    </location>
</feature>
<dbReference type="PANTHER" id="PTHR43808">
    <property type="entry name" value="ACETYLORNITHINE DEACETYLASE"/>
    <property type="match status" value="1"/>
</dbReference>
<dbReference type="InterPro" id="IPR036264">
    <property type="entry name" value="Bact_exopeptidase_dim_dom"/>
</dbReference>
<evidence type="ECO:0000256" key="1">
    <source>
        <dbReference type="ARBA" id="ARBA00022723"/>
    </source>
</evidence>
<keyword evidence="2" id="KW-0378">Hydrolase</keyword>
<accession>X0VV34</accession>
<feature type="domain" description="Peptidase M20 dimerisation" evidence="4">
    <location>
        <begin position="79"/>
        <end position="170"/>
    </location>
</feature>
<sequence>NEAKLRTRRREASLRSVGEPAKGESQTAVRSPAGLHGDLIFAGTVDEESGSLGAKALVDAGITADYAVIGEPTSLRVAVAHKGSCFIKVSLAGRGAHGSCPEEGINAASYAARIVAAVEDELRPRLAKRTHPLLGSSTVSIGRICGGTQPNIVAEMCEIEIDRRYLPGEAGPVPEIREIVAAVCEGVEDLRYEVVEMPMTSKVPHVPLGTSPDSHLARAALETCRQAGLPAEPAGVAYWSDGGHLAASGIETIVLGPGDIANAHGPRDHVA</sequence>
<dbReference type="GO" id="GO:0016787">
    <property type="term" value="F:hydrolase activity"/>
    <property type="evidence" value="ECO:0007669"/>
    <property type="project" value="UniProtKB-KW"/>
</dbReference>
<dbReference type="SUPFAM" id="SSF55031">
    <property type="entry name" value="Bacterial exopeptidase dimerisation domain"/>
    <property type="match status" value="1"/>
</dbReference>
<dbReference type="Gene3D" id="3.40.630.10">
    <property type="entry name" value="Zn peptidases"/>
    <property type="match status" value="1"/>
</dbReference>
<dbReference type="EMBL" id="BARS01021507">
    <property type="protein sequence ID" value="GAG04401.1"/>
    <property type="molecule type" value="Genomic_DNA"/>
</dbReference>
<dbReference type="InterPro" id="IPR050072">
    <property type="entry name" value="Peptidase_M20A"/>
</dbReference>
<dbReference type="SUPFAM" id="SSF53187">
    <property type="entry name" value="Zn-dependent exopeptidases"/>
    <property type="match status" value="1"/>
</dbReference>
<evidence type="ECO:0000256" key="2">
    <source>
        <dbReference type="ARBA" id="ARBA00022801"/>
    </source>
</evidence>
<evidence type="ECO:0000259" key="4">
    <source>
        <dbReference type="Pfam" id="PF07687"/>
    </source>
</evidence>
<feature type="compositionally biased region" description="Basic and acidic residues" evidence="3">
    <location>
        <begin position="1"/>
        <end position="13"/>
    </location>
</feature>